<feature type="compositionally biased region" description="Low complexity" evidence="10">
    <location>
        <begin position="33"/>
        <end position="48"/>
    </location>
</feature>
<evidence type="ECO:0000313" key="11">
    <source>
        <dbReference type="EMBL" id="TIA92338.1"/>
    </source>
</evidence>
<dbReference type="Proteomes" id="UP000310189">
    <property type="component" value="Unassembled WGS sequence"/>
</dbReference>
<dbReference type="InterPro" id="IPR042529">
    <property type="entry name" value="IF_2B-like_C"/>
</dbReference>
<evidence type="ECO:0000256" key="1">
    <source>
        <dbReference type="ARBA" id="ARBA00004514"/>
    </source>
</evidence>
<evidence type="ECO:0000313" key="12">
    <source>
        <dbReference type="Proteomes" id="UP000310189"/>
    </source>
</evidence>
<comment type="subcellular location">
    <subcellularLocation>
        <location evidence="1">Cytoplasm</location>
        <location evidence="1">Cytosol</location>
    </subcellularLocation>
</comment>
<dbReference type="GO" id="GO:0005829">
    <property type="term" value="C:cytosol"/>
    <property type="evidence" value="ECO:0007669"/>
    <property type="project" value="UniProtKB-SubCell"/>
</dbReference>
<dbReference type="InterPro" id="IPR037171">
    <property type="entry name" value="NagB/RpiA_transferase-like"/>
</dbReference>
<keyword evidence="4" id="KW-0396">Initiation factor</keyword>
<evidence type="ECO:0000256" key="3">
    <source>
        <dbReference type="ARBA" id="ARBA00022490"/>
    </source>
</evidence>
<evidence type="ECO:0000256" key="5">
    <source>
        <dbReference type="ARBA" id="ARBA00022917"/>
    </source>
</evidence>
<evidence type="ECO:0000256" key="7">
    <source>
        <dbReference type="ARBA" id="ARBA00044356"/>
    </source>
</evidence>
<protein>
    <recommendedName>
        <fullName evidence="6">Translation initiation factor eIF2B subunit delta</fullName>
    </recommendedName>
    <alternativeName>
        <fullName evidence="7">eIF2B GDP-GTP exchange factor subunit delta</fullName>
    </alternativeName>
</protein>
<evidence type="ECO:0000256" key="2">
    <source>
        <dbReference type="ARBA" id="ARBA00007251"/>
    </source>
</evidence>
<evidence type="ECO:0000256" key="8">
    <source>
        <dbReference type="ARBA" id="ARBA00046432"/>
    </source>
</evidence>
<feature type="compositionally biased region" description="Basic and acidic residues" evidence="10">
    <location>
        <begin position="20"/>
        <end position="32"/>
    </location>
</feature>
<comment type="subunit">
    <text evidence="8">Component of the translation initiation factor 2B (eIF2B) complex which is a heterodecamer of two sets of five different subunits: alpha, beta, gamma, delta and epsilon. Subunits alpha, beta and delta comprise a regulatory subcomplex and subunits epsilon and gamma comprise a catalytic subcomplex. Within the complex, the hexameric regulatory complex resides at the center, with the two heterodimeric catalytic subcomplexes bound on opposite sides.</text>
</comment>
<evidence type="ECO:0000256" key="10">
    <source>
        <dbReference type="SAM" id="MobiDB-lite"/>
    </source>
</evidence>
<evidence type="ECO:0000256" key="4">
    <source>
        <dbReference type="ARBA" id="ARBA00022540"/>
    </source>
</evidence>
<name>A0A4T0FUM7_9BASI</name>
<gene>
    <name evidence="11" type="ORF">E3P99_00677</name>
</gene>
<proteinExistence type="inferred from homology"/>
<feature type="region of interest" description="Disordered" evidence="10">
    <location>
        <begin position="1"/>
        <end position="57"/>
    </location>
</feature>
<evidence type="ECO:0000256" key="9">
    <source>
        <dbReference type="RuleBase" id="RU003814"/>
    </source>
</evidence>
<dbReference type="InterPro" id="IPR000649">
    <property type="entry name" value="IF-2B-related"/>
</dbReference>
<comment type="similarity">
    <text evidence="2 9">Belongs to the eIF-2B alpha/beta/delta subunits family.</text>
</comment>
<evidence type="ECO:0000256" key="6">
    <source>
        <dbReference type="ARBA" id="ARBA00044147"/>
    </source>
</evidence>
<comment type="caution">
    <text evidence="11">The sequence shown here is derived from an EMBL/GenBank/DDBJ whole genome shotgun (WGS) entry which is preliminary data.</text>
</comment>
<feature type="compositionally biased region" description="Basic residues" evidence="10">
    <location>
        <begin position="8"/>
        <end position="19"/>
    </location>
</feature>
<dbReference type="SUPFAM" id="SSF100950">
    <property type="entry name" value="NagB/RpiA/CoA transferase-like"/>
    <property type="match status" value="1"/>
</dbReference>
<dbReference type="EMBL" id="SPNW01000007">
    <property type="protein sequence ID" value="TIA92338.1"/>
    <property type="molecule type" value="Genomic_DNA"/>
</dbReference>
<dbReference type="GO" id="GO:0003743">
    <property type="term" value="F:translation initiation factor activity"/>
    <property type="evidence" value="ECO:0007669"/>
    <property type="project" value="UniProtKB-KW"/>
</dbReference>
<dbReference type="OrthoDB" id="10254737at2759"/>
<reference evidence="11 12" key="1">
    <citation type="submission" date="2019-03" db="EMBL/GenBank/DDBJ databases">
        <title>Sequencing 23 genomes of Wallemia ichthyophaga.</title>
        <authorList>
            <person name="Gostincar C."/>
        </authorList>
    </citation>
    <scope>NUCLEOTIDE SEQUENCE [LARGE SCALE GENOMIC DNA]</scope>
    <source>
        <strain evidence="11 12">EXF-5753</strain>
    </source>
</reference>
<keyword evidence="5" id="KW-0648">Protein biosynthesis</keyword>
<dbReference type="Pfam" id="PF01008">
    <property type="entry name" value="IF-2B"/>
    <property type="match status" value="1"/>
</dbReference>
<keyword evidence="3" id="KW-0963">Cytoplasm</keyword>
<accession>A0A4T0FUM7</accession>
<sequence>MSSEQKQKKINQKSERRKQKVEARGGDSREQAQQHQQQQQQQQQQHHQSYGSVKSDAASVASYTTAAASHVTPASPFRHLHKPQSTSAKPENVHPQISRLGALLSNFSIVGANARTLALMSGLKLVISSYSTPAGTTLSRNLLSAISPQISHLESCRPKSISNGSAIRWLKLQIANIDPDMDDNDARNHLCMLIDYYVRDRVTFAGEKIVKNTLSKLSDTTHSTILVYARSSIVEKTLIEAKKAGKLFNVIIADAKPLNEGKNMLTKLTEAGIACTYTHLTALQSLLPTVTMTLLGAHAVLANGAVYSRVGTASVALLSKLHDVPVYTLAESYKFVDRVMLDSITTNELAPEAFRLDVEGLGTNARQESVLYDVTPAKFISDVISELGAHPPASIPALMFRGRV</sequence>
<organism evidence="11 12">
    <name type="scientific">Wallemia hederae</name>
    <dbReference type="NCBI Taxonomy" id="1540922"/>
    <lineage>
        <taxon>Eukaryota</taxon>
        <taxon>Fungi</taxon>
        <taxon>Dikarya</taxon>
        <taxon>Basidiomycota</taxon>
        <taxon>Wallemiomycotina</taxon>
        <taxon>Wallemiomycetes</taxon>
        <taxon>Wallemiales</taxon>
        <taxon>Wallemiaceae</taxon>
        <taxon>Wallemia</taxon>
    </lineage>
</organism>
<dbReference type="PANTHER" id="PTHR10233">
    <property type="entry name" value="TRANSLATION INITIATION FACTOR EIF-2B"/>
    <property type="match status" value="1"/>
</dbReference>
<keyword evidence="12" id="KW-1185">Reference proteome</keyword>
<dbReference type="AlphaFoldDB" id="A0A4T0FUM7"/>
<dbReference type="Gene3D" id="3.40.50.10470">
    <property type="entry name" value="Translation initiation factor eif-2b, domain 2"/>
    <property type="match status" value="1"/>
</dbReference>
<dbReference type="PANTHER" id="PTHR10233:SF14">
    <property type="entry name" value="TRANSLATION INITIATION FACTOR EIF-2B SUBUNIT DELTA"/>
    <property type="match status" value="1"/>
</dbReference>